<reference evidence="1" key="1">
    <citation type="submission" date="2021-06" db="EMBL/GenBank/DDBJ databases">
        <authorList>
            <person name="Kallberg Y."/>
            <person name="Tangrot J."/>
            <person name="Rosling A."/>
        </authorList>
    </citation>
    <scope>NUCLEOTIDE SEQUENCE</scope>
    <source>
        <strain evidence="1">MA461A</strain>
    </source>
</reference>
<feature type="non-terminal residue" evidence="1">
    <location>
        <position position="1"/>
    </location>
</feature>
<evidence type="ECO:0000313" key="2">
    <source>
        <dbReference type="Proteomes" id="UP000789920"/>
    </source>
</evidence>
<dbReference type="EMBL" id="CAJVQC010104267">
    <property type="protein sequence ID" value="CAG8832625.1"/>
    <property type="molecule type" value="Genomic_DNA"/>
</dbReference>
<gene>
    <name evidence="1" type="ORF">RPERSI_LOCUS28524</name>
</gene>
<organism evidence="1 2">
    <name type="scientific">Racocetra persica</name>
    <dbReference type="NCBI Taxonomy" id="160502"/>
    <lineage>
        <taxon>Eukaryota</taxon>
        <taxon>Fungi</taxon>
        <taxon>Fungi incertae sedis</taxon>
        <taxon>Mucoromycota</taxon>
        <taxon>Glomeromycotina</taxon>
        <taxon>Glomeromycetes</taxon>
        <taxon>Diversisporales</taxon>
        <taxon>Gigasporaceae</taxon>
        <taxon>Racocetra</taxon>
    </lineage>
</organism>
<dbReference type="Proteomes" id="UP000789920">
    <property type="component" value="Unassembled WGS sequence"/>
</dbReference>
<sequence>LEESHSSRESVENQAVKDIEESSNLKKIIKNFSDEEKEIRKKPNKRLLFPFSSKTKLKYSTRKLTRLPELPTLAYRFGEEMTLKLLEKITMERYFIRGKEKDRFMIVGRDGVTAENFLEKYYEKIENVVFLMEKLFPLDESGNLKTGNPFLGPKGKHEDPSEEEELEAAKEKIIRD</sequence>
<name>A0ACA9S9K1_9GLOM</name>
<protein>
    <submittedName>
        <fullName evidence="1">5371_t:CDS:1</fullName>
    </submittedName>
</protein>
<evidence type="ECO:0000313" key="1">
    <source>
        <dbReference type="EMBL" id="CAG8832625.1"/>
    </source>
</evidence>
<proteinExistence type="predicted"/>
<accession>A0ACA9S9K1</accession>
<comment type="caution">
    <text evidence="1">The sequence shown here is derived from an EMBL/GenBank/DDBJ whole genome shotgun (WGS) entry which is preliminary data.</text>
</comment>
<keyword evidence="2" id="KW-1185">Reference proteome</keyword>